<feature type="domain" description="SLH" evidence="2">
    <location>
        <begin position="2281"/>
        <end position="2344"/>
    </location>
</feature>
<feature type="compositionally biased region" description="Low complexity" evidence="1">
    <location>
        <begin position="2244"/>
        <end position="2262"/>
    </location>
</feature>
<feature type="compositionally biased region" description="Polar residues" evidence="1">
    <location>
        <begin position="2267"/>
        <end position="2278"/>
    </location>
</feature>
<evidence type="ECO:0000256" key="1">
    <source>
        <dbReference type="SAM" id="MobiDB-lite"/>
    </source>
</evidence>
<dbReference type="InterPro" id="IPR049314">
    <property type="entry name" value="GH101_dom-5"/>
</dbReference>
<dbReference type="Pfam" id="PF21466">
    <property type="entry name" value="GH101_dom-5"/>
    <property type="match status" value="1"/>
</dbReference>
<feature type="domain" description="SLH" evidence="2">
    <location>
        <begin position="2345"/>
        <end position="2403"/>
    </location>
</feature>
<organism evidence="3 4">
    <name type="scientific">Paenibacillus odorifer</name>
    <dbReference type="NCBI Taxonomy" id="189426"/>
    <lineage>
        <taxon>Bacteria</taxon>
        <taxon>Bacillati</taxon>
        <taxon>Bacillota</taxon>
        <taxon>Bacilli</taxon>
        <taxon>Bacillales</taxon>
        <taxon>Paenibacillaceae</taxon>
        <taxon>Paenibacillus</taxon>
    </lineage>
</organism>
<dbReference type="Pfam" id="PF00395">
    <property type="entry name" value="SLH"/>
    <property type="match status" value="3"/>
</dbReference>
<dbReference type="Gene3D" id="1.20.1270.70">
    <property type="entry name" value="Designed single chain three-helix bundle"/>
    <property type="match status" value="1"/>
</dbReference>
<sequence length="2467" mass="270957">MRKKVAKKIYRFMIWMMIFLMATSQSIIYPRSTSYAAEGEIGDSLSAVHEQVIKRISPTNIQTSVGEPPELPSVVQAVYNDDSIGEVMVSWDEIDPLSYAKVGTFNVEGNVKASDVKAEATITVTDSQEGTIEEANIEDFLNDIKLNVPEGQGAVSYTNNYQSMEPELMTFVKGAGTTSVNNGLTIAITKVDGGGAIATWDKAPWLSAGIIDTTMRYTSSVSSNVGFVIGSNDTNQGVSIRYDANTDWVIQSPDGSGNWEVFEGPELKTDIDYRIQIGFHGTKLVVIVDGVTYYNKDTDLLNQSTGIGQVGLYKRFATGNVSIKELRIAGVGTKDKPSNVIDYVQDYEDPNYIPHWSGLNAQVVTDLTGNKVLSLKKGSKERGVDLDSPQIQEGTLSLDFKLINPAKLGSGQGFAFGFRMNETASIFNEIGVDPSIWIPESNSGWGSKLNIPYPIQGRWNNLMFNFKGKTITVFLNKKEIGDITFAQFSEVAGYFGLRIRSTVELQIDNIRYTNQIIKPKQIIQYSNDFQDSITGDWSNGATSTIITEGSNRILKLSGLNGETWNTDAPLLQSATYMASVKPTNTNIGFAIGNNALITFDGAKWILKKGNTIIDFVASGTSTSSSNPKPFVWNKVGLQYSDSSVTLSINGAELYASLPAGQQFGEGRFGVVAQDTIYIDNILFTEEFMDMNTSTQTDKMIYEEYYEGNSQPNWDGYHATPQVIDGYLTGTIDAGATAFNRDITAVSNGIYQVKMKSDGQIGVKLGNITIYQESAGKWKYQLEGSEAAIGNTDAIAISKDYILRVQVIEKELSLYINGVLVGNVPVSAYSPGAFGLYNTTDAAIKVNVDAITAEEIRVYQPNYSAQNWGSLDSSNPVVESNGDGQIQLNMPGVALAVDKDSPKLMDQKVTFDYKTNVDAGATGGRYGFILRGSTDNAYVSVNHDINGVWKLFANGNEATFSNSYEMLADTLYHIELRLVGTTISFKITDPDGVTTDMGSVSEEEMTMQPGWLGLRSWYGSKKMTVSNVKMVELESLPKLQVASETDTITKDGLNVTVYKDFPGIVEYQVDERKLQASEEQTNSLKINNMDYVPRTISNKESDSKYQYTMMIDEIGVVIEAHIEAKANHVVRFEIDKITEKPDGFVVRSIQINNSLIHVNSAMENATYAWSKSDGAWHGLTEELVDNMNLMKQSSASGVTMAMVSGNGLGASIEDNVISGGNKLIVTTEKKPLVNKVTVKPGTWTYRHLQSNETEELPWYEVVVTNDRNNDGKTDWQDAAVAYRTNIFKEPFGARDMQNNMMYIAFNFASQANDPFLNSLDTGKILYNYTDGFGQMILHKGYQAEGHDDDIPSYSNIGVRQGGLDELNYLINEGDKYNLNVGVHLNATEYQLDANELNYSNLNGASSKGPTVDRLSGGWDWIDTSYYVDQTKDVLSGNLESRFKNLFNLTKDSLSPNDPTLDFFYIDVYTGNDYNAYKLLQYANNLGLKVGTEFAGPLEPGVDFVHWGPDLGYPNKGNSSILSRIVKNNLDIFVGNALFKGQKIPGVTTWGDSKPDVQQGVTVFFNEVLPTKFMQHFGVMKYEEDQITFDNEVISKRNKLTNMIELSKNGKLISSWKDTGTTTDESERHTGEANSLIPWVWDMKTNKILGVNEGARLYHWNTTGNATTWQLTDEFKDVSQFNMYELTQQGKVLVDTVVAHDGSLTINKAKKNTPYVLYPTSADALVLVPAATNWGEGSLIKDFAFNSEQLNVPGSWTADDLSNITIKTVQGDREYDTSKEMNKSNWNKYAEVGNKAGILSKEINGLQPGEDYTVGVWTQTEKGRKSSLQVTINGKTYSNHVTGQDGIHNSSFKYVDTTWQRMNVEFKVPEGVTTATVKLLADSGVGTVQFDDVRIWKHTSVEKDPTNKNYVVYEDFENVYEGWGPFEYGGGSRQIHIATDQSNPHDNNPIVQAAENKVGPVMTWVLNGENSLKMNETDVGKLIKTNESSVKLKPNKEYELGFIYTSETNVGYEVSVQSRSSKEIVLKETLGNLTNPGNKAGENGGYITFKQSFTTGNQDDYQVIFKMITKGSGKATSDFAFILDDFYIKGSNLDISKDLLQQTITDAAALKSSDYSSETWAIVAAALDKAEKILKDPSATITLLDETRVELENAIKSLVFALTIVAIEDVKNETEVGSAPKLPAEVTVTLSNHTIQKTLVVWDEIHSSSYAQAGSFQVKGTVAGTDMKAIAIVTVKAKESNQSGTDSGNVSDPSSNPSSNPSSGAKPETTPNPGTGSDQGSGIKPKSFIDTVGHWANKDIQALVSKGILRGVTDQNFAPDKTINRSEIAAILARALGLEVKGSTSFKDVPQDKWYSDSVIATADAGLIKGYEGNLFDPTKPLSRQEMAVIMARVLELKGKSPKISDASQAVLATYIDADQAGIWSKQALATCIELGLIQGTPDHKLNPKSNLTRAEAAVMISRLLTYLG</sequence>
<dbReference type="InterPro" id="IPR051465">
    <property type="entry name" value="Cell_Envelope_Struct_Comp"/>
</dbReference>
<protein>
    <recommendedName>
        <fullName evidence="2">SLH domain-containing protein</fullName>
    </recommendedName>
</protein>
<dbReference type="Gene3D" id="2.70.98.10">
    <property type="match status" value="1"/>
</dbReference>
<dbReference type="PANTHER" id="PTHR43308">
    <property type="entry name" value="OUTER MEMBRANE PROTEIN ALPHA-RELATED"/>
    <property type="match status" value="1"/>
</dbReference>
<dbReference type="Proteomes" id="UP000187439">
    <property type="component" value="Unassembled WGS sequence"/>
</dbReference>
<dbReference type="EMBL" id="MPTC01000008">
    <property type="protein sequence ID" value="OMD41112.1"/>
    <property type="molecule type" value="Genomic_DNA"/>
</dbReference>
<dbReference type="Gene3D" id="2.60.120.260">
    <property type="entry name" value="Galactose-binding domain-like"/>
    <property type="match status" value="2"/>
</dbReference>
<feature type="domain" description="SLH" evidence="2">
    <location>
        <begin position="2410"/>
        <end position="2467"/>
    </location>
</feature>
<dbReference type="InterPro" id="IPR035364">
    <property type="entry name" value="Beta_sandwich_GH101"/>
</dbReference>
<dbReference type="Gene3D" id="3.20.20.80">
    <property type="entry name" value="Glycosidases"/>
    <property type="match status" value="1"/>
</dbReference>
<reference evidence="3 4" key="1">
    <citation type="submission" date="2016-10" db="EMBL/GenBank/DDBJ databases">
        <title>Paenibacillus species isolates.</title>
        <authorList>
            <person name="Beno S.M."/>
        </authorList>
    </citation>
    <scope>NUCLEOTIDE SEQUENCE [LARGE SCALE GENOMIC DNA]</scope>
    <source>
        <strain evidence="3 4">FSL H7-0710</strain>
    </source>
</reference>
<feature type="region of interest" description="Disordered" evidence="1">
    <location>
        <begin position="2239"/>
        <end position="2284"/>
    </location>
</feature>
<dbReference type="InterPro" id="IPR011081">
    <property type="entry name" value="Big_4"/>
</dbReference>
<dbReference type="PROSITE" id="PS51272">
    <property type="entry name" value="SLH"/>
    <property type="match status" value="3"/>
</dbReference>
<dbReference type="InterPro" id="IPR014718">
    <property type="entry name" value="GH-type_carb-bd"/>
</dbReference>
<dbReference type="GO" id="GO:0030246">
    <property type="term" value="F:carbohydrate binding"/>
    <property type="evidence" value="ECO:0007669"/>
    <property type="project" value="InterPro"/>
</dbReference>
<evidence type="ECO:0000259" key="2">
    <source>
        <dbReference type="PROSITE" id="PS51272"/>
    </source>
</evidence>
<dbReference type="PANTHER" id="PTHR43308:SF5">
    <property type="entry name" value="S-LAYER PROTEIN _ PEPTIDOGLYCAN ENDO-BETA-N-ACETYLGLUCOSAMINIDASE"/>
    <property type="match status" value="1"/>
</dbReference>
<comment type="caution">
    <text evidence="3">The sequence shown here is derived from an EMBL/GenBank/DDBJ whole genome shotgun (WGS) entry which is preliminary data.</text>
</comment>
<evidence type="ECO:0000313" key="3">
    <source>
        <dbReference type="EMBL" id="OMD41112.1"/>
    </source>
</evidence>
<dbReference type="GO" id="GO:0033926">
    <property type="term" value="F:endo-alpha-N-acetylgalactosaminidase activity"/>
    <property type="evidence" value="ECO:0007669"/>
    <property type="project" value="InterPro"/>
</dbReference>
<gene>
    <name evidence="3" type="ORF">BSK52_11815</name>
</gene>
<dbReference type="InterPro" id="IPR040633">
    <property type="entry name" value="Gal_mutarotas_3"/>
</dbReference>
<name>A0A1R0Y1D0_9BACL</name>
<evidence type="ECO:0000313" key="4">
    <source>
        <dbReference type="Proteomes" id="UP000187439"/>
    </source>
</evidence>
<accession>A0A1R0Y1D0</accession>
<dbReference type="Pfam" id="PF17451">
    <property type="entry name" value="Glyco_hyd_101C"/>
    <property type="match status" value="1"/>
</dbReference>
<dbReference type="Gene3D" id="2.60.120.560">
    <property type="entry name" value="Exo-inulinase, domain 1"/>
    <property type="match status" value="3"/>
</dbReference>
<dbReference type="RefSeq" id="WP_076119251.1">
    <property type="nucleotide sequence ID" value="NZ_MPTC01000008.1"/>
</dbReference>
<proteinExistence type="predicted"/>
<dbReference type="Pfam" id="PF07532">
    <property type="entry name" value="Big_4"/>
    <property type="match status" value="2"/>
</dbReference>
<dbReference type="Pfam" id="PF18080">
    <property type="entry name" value="Gal_mutarotas_3"/>
    <property type="match status" value="1"/>
</dbReference>
<dbReference type="InterPro" id="IPR025706">
    <property type="entry name" value="Endoa_GalNAc"/>
</dbReference>
<dbReference type="Pfam" id="PF12905">
    <property type="entry name" value="Glyco_hydro_101"/>
    <property type="match status" value="1"/>
</dbReference>
<dbReference type="OrthoDB" id="1095434at2"/>
<dbReference type="InterPro" id="IPR001119">
    <property type="entry name" value="SLH_dom"/>
</dbReference>